<dbReference type="PANTHER" id="PTHR12714:SF24">
    <property type="entry name" value="SLR1182 PROTEIN"/>
    <property type="match status" value="1"/>
</dbReference>
<evidence type="ECO:0000256" key="1">
    <source>
        <dbReference type="ARBA" id="ARBA00004127"/>
    </source>
</evidence>
<name>A0ABT2XCA7_9GAMM</name>
<protein>
    <submittedName>
        <fullName evidence="6">Isoprenylcysteine carboxylmethyltransferase family protein</fullName>
    </submittedName>
</protein>
<dbReference type="PANTHER" id="PTHR12714">
    <property type="entry name" value="PROTEIN-S ISOPRENYLCYSTEINE O-METHYLTRANSFERASE"/>
    <property type="match status" value="1"/>
</dbReference>
<comment type="subcellular location">
    <subcellularLocation>
        <location evidence="1">Endomembrane system</location>
        <topology evidence="1">Multi-pass membrane protein</topology>
    </subcellularLocation>
</comment>
<gene>
    <name evidence="6" type="ORF">KYJ44_04525</name>
</gene>
<evidence type="ECO:0000256" key="5">
    <source>
        <dbReference type="SAM" id="Phobius"/>
    </source>
</evidence>
<organism evidence="6 7">
    <name type="scientific">Stenotrophomonas riyadhensis</name>
    <dbReference type="NCBI Taxonomy" id="2859893"/>
    <lineage>
        <taxon>Bacteria</taxon>
        <taxon>Pseudomonadati</taxon>
        <taxon>Pseudomonadota</taxon>
        <taxon>Gammaproteobacteria</taxon>
        <taxon>Lysobacterales</taxon>
        <taxon>Lysobacteraceae</taxon>
        <taxon>Stenotrophomonas</taxon>
    </lineage>
</organism>
<feature type="transmembrane region" description="Helical" evidence="5">
    <location>
        <begin position="98"/>
        <end position="122"/>
    </location>
</feature>
<evidence type="ECO:0000313" key="7">
    <source>
        <dbReference type="Proteomes" id="UP001208054"/>
    </source>
</evidence>
<sequence>MTWLETRIPPPLVMLWCAGIGWLASRLWPGAVLPVPMPALLATGVVAFGVLLNLMPKLAFRRAGTTVNPLRPSAASTLVTHGVYRYTRNPMYLGQATVLAGAMLLLQNPGALLAVPLFVLYINRWQIIPEERVLSARFPEAYPLFRQRVRRWL</sequence>
<evidence type="ECO:0000256" key="3">
    <source>
        <dbReference type="ARBA" id="ARBA00022989"/>
    </source>
</evidence>
<feature type="transmembrane region" description="Helical" evidence="5">
    <location>
        <begin position="35"/>
        <end position="54"/>
    </location>
</feature>
<dbReference type="EMBL" id="JAHWBK010000002">
    <property type="protein sequence ID" value="MCV0323574.1"/>
    <property type="molecule type" value="Genomic_DNA"/>
</dbReference>
<accession>A0ABT2XCA7</accession>
<evidence type="ECO:0000256" key="4">
    <source>
        <dbReference type="ARBA" id="ARBA00023136"/>
    </source>
</evidence>
<dbReference type="Proteomes" id="UP001208054">
    <property type="component" value="Unassembled WGS sequence"/>
</dbReference>
<evidence type="ECO:0000313" key="6">
    <source>
        <dbReference type="EMBL" id="MCV0323574.1"/>
    </source>
</evidence>
<comment type="caution">
    <text evidence="6">The sequence shown here is derived from an EMBL/GenBank/DDBJ whole genome shotgun (WGS) entry which is preliminary data.</text>
</comment>
<keyword evidence="7" id="KW-1185">Reference proteome</keyword>
<proteinExistence type="predicted"/>
<dbReference type="RefSeq" id="WP_197610914.1">
    <property type="nucleotide sequence ID" value="NZ_JAHWBK010000002.1"/>
</dbReference>
<keyword evidence="3 5" id="KW-1133">Transmembrane helix</keyword>
<dbReference type="InterPro" id="IPR007318">
    <property type="entry name" value="Phopholipid_MeTrfase"/>
</dbReference>
<keyword evidence="2 5" id="KW-0812">Transmembrane</keyword>
<keyword evidence="4 5" id="KW-0472">Membrane</keyword>
<evidence type="ECO:0000256" key="2">
    <source>
        <dbReference type="ARBA" id="ARBA00022692"/>
    </source>
</evidence>
<dbReference type="Pfam" id="PF04191">
    <property type="entry name" value="PEMT"/>
    <property type="match status" value="1"/>
</dbReference>
<reference evidence="6 7" key="1">
    <citation type="submission" date="2021-07" db="EMBL/GenBank/DDBJ databases">
        <title>Clinical implication of Pseudomonas aeruginosa: further insight on the antimicrobial resistance.</title>
        <authorList>
            <person name="Macori G."/>
            <person name="Fanning S."/>
            <person name="Alqahtani A."/>
        </authorList>
    </citation>
    <scope>NUCLEOTIDE SEQUENCE [LARGE SCALE GENOMIC DNA]</scope>
    <source>
        <strain evidence="6 7">CFS3442</strain>
    </source>
</reference>
<dbReference type="Gene3D" id="1.20.120.1630">
    <property type="match status" value="1"/>
</dbReference>